<dbReference type="PANTHER" id="PTHR36109:SF2">
    <property type="entry name" value="MEMBRANE PROTEIN"/>
    <property type="match status" value="1"/>
</dbReference>
<dbReference type="RefSeq" id="WP_111930214.1">
    <property type="nucleotide sequence ID" value="NZ_CADFFP010000002.1"/>
</dbReference>
<keyword evidence="1" id="KW-1133">Transmembrane helix</keyword>
<dbReference type="Proteomes" id="UP000248918">
    <property type="component" value="Unassembled WGS sequence"/>
</dbReference>
<dbReference type="OrthoDB" id="515952at2"/>
<keyword evidence="1" id="KW-0812">Transmembrane</keyword>
<dbReference type="PANTHER" id="PTHR36109">
    <property type="entry name" value="MEMBRANE PROTEIN-RELATED"/>
    <property type="match status" value="1"/>
</dbReference>
<reference evidence="2 3" key="1">
    <citation type="submission" date="2018-06" db="EMBL/GenBank/DDBJ databases">
        <title>Genomic Encyclopedia of Type Strains, Phase III (KMG-III): the genomes of soil and plant-associated and newly described type strains.</title>
        <authorList>
            <person name="Whitman W."/>
        </authorList>
    </citation>
    <scope>NUCLEOTIDE SEQUENCE [LARGE SCALE GENOMIC DNA]</scope>
    <source>
        <strain evidence="2 3">LMG 23644</strain>
    </source>
</reference>
<evidence type="ECO:0000256" key="1">
    <source>
        <dbReference type="SAM" id="Phobius"/>
    </source>
</evidence>
<feature type="transmembrane region" description="Helical" evidence="1">
    <location>
        <begin position="96"/>
        <end position="123"/>
    </location>
</feature>
<proteinExistence type="predicted"/>
<dbReference type="EMBL" id="QLTK01000003">
    <property type="protein sequence ID" value="RAS37499.1"/>
    <property type="molecule type" value="Genomic_DNA"/>
</dbReference>
<gene>
    <name evidence="2" type="ORF">BX591_103353</name>
</gene>
<accession>A0A329CS25</accession>
<feature type="transmembrane region" description="Helical" evidence="1">
    <location>
        <begin position="66"/>
        <end position="90"/>
    </location>
</feature>
<comment type="caution">
    <text evidence="2">The sequence shown here is derived from an EMBL/GenBank/DDBJ whole genome shotgun (WGS) entry which is preliminary data.</text>
</comment>
<dbReference type="AlphaFoldDB" id="A0A329CS25"/>
<dbReference type="InterPro" id="IPR052948">
    <property type="entry name" value="Low_temp-induced_all0457"/>
</dbReference>
<organism evidence="2 3">
    <name type="scientific">Paraburkholderia bryophila</name>
    <dbReference type="NCBI Taxonomy" id="420952"/>
    <lineage>
        <taxon>Bacteria</taxon>
        <taxon>Pseudomonadati</taxon>
        <taxon>Pseudomonadota</taxon>
        <taxon>Betaproteobacteria</taxon>
        <taxon>Burkholderiales</taxon>
        <taxon>Burkholderiaceae</taxon>
        <taxon>Paraburkholderia</taxon>
    </lineage>
</organism>
<evidence type="ECO:0000313" key="2">
    <source>
        <dbReference type="EMBL" id="RAS37499.1"/>
    </source>
</evidence>
<protein>
    <submittedName>
        <fullName evidence="2">Uncharacterized protein</fullName>
    </submittedName>
</protein>
<sequence>MNSYDVVIATFDDHQKANVAVSKLIDGGFNMKGFSVIGKGYHTEEKIIGFYNIGDRMKMWGKYGAFWGALWGLLFGGVFFAIPVIGPVVVVGHLAALVIAAIEGVVEGAVVVGGLSALGAALFDYGIPKDSVIKYEAAVKADGFLVVGHGPADEMARARAVLQSSGATRLDMHQAVSPAVATSHLAPAAT</sequence>
<keyword evidence="1" id="KW-0472">Membrane</keyword>
<name>A0A329CS25_9BURK</name>
<evidence type="ECO:0000313" key="3">
    <source>
        <dbReference type="Proteomes" id="UP000248918"/>
    </source>
</evidence>